<sequence length="456" mass="50414">MSSSSYLFLIQICVFILCNCSTEARSSHNISLGSSLSPLGRQISWSSSSGDFAFGFLPVVEDGRATRRFLLAIWFDKTDPKTVVWSAEVNPSATGEATLELKTDGRLVLTDAQNRILWNSSGVSDDVSHAAMLDDGNFVLAGPDGSPRWQSFQHPTDTLLPGQSLLPGNKLRSMETDLLQLHRRFELLLEANGSDLALYAINTLSGSSYGFYWSVNTSTIATQLCFQQSGLRLNLMNESVISITSPSPETERDMYQRATIGDDGVFRHYAHPKNNATMGWKTVAFFPEGICKAEFTYGSGICGFNSYCIMNEDKVDCKCPPRYSYFDPNRTFGGCKQDFRMQSCEVDESSMFELMPMPNVDWPLAGYDHFWPVQEEKCKEWCSLDCLCAAVIFWNSTGDCWKKRHPMSNGMSGGFVNRTAYIKIPKGEGGGGGSSLAGVATSWGYVMPQIVVPNAK</sequence>
<evidence type="ECO:0000259" key="3">
    <source>
        <dbReference type="PROSITE" id="PS50927"/>
    </source>
</evidence>
<keyword evidence="5" id="KW-1185">Reference proteome</keyword>
<dbReference type="PROSITE" id="PS50927">
    <property type="entry name" value="BULB_LECTIN"/>
    <property type="match status" value="1"/>
</dbReference>
<dbReference type="EMBL" id="JACMSC010000014">
    <property type="protein sequence ID" value="KAG6490331.1"/>
    <property type="molecule type" value="Genomic_DNA"/>
</dbReference>
<gene>
    <name evidence="4" type="ORF">ZIOFF_051621</name>
</gene>
<evidence type="ECO:0000256" key="2">
    <source>
        <dbReference type="SAM" id="SignalP"/>
    </source>
</evidence>
<dbReference type="Proteomes" id="UP000734854">
    <property type="component" value="Unassembled WGS sequence"/>
</dbReference>
<accession>A0A8J5FTT1</accession>
<reference evidence="4 5" key="1">
    <citation type="submission" date="2020-08" db="EMBL/GenBank/DDBJ databases">
        <title>Plant Genome Project.</title>
        <authorList>
            <person name="Zhang R.-G."/>
        </authorList>
    </citation>
    <scope>NUCLEOTIDE SEQUENCE [LARGE SCALE GENOMIC DNA]</scope>
    <source>
        <tissue evidence="4">Rhizome</tissue>
    </source>
</reference>
<dbReference type="OrthoDB" id="1930390at2759"/>
<dbReference type="InterPro" id="IPR001480">
    <property type="entry name" value="Bulb-type_lectin_dom"/>
</dbReference>
<dbReference type="PANTHER" id="PTHR47976">
    <property type="entry name" value="G-TYPE LECTIN S-RECEPTOR-LIKE SERINE/THREONINE-PROTEIN KINASE SD2-5"/>
    <property type="match status" value="1"/>
</dbReference>
<feature type="signal peptide" evidence="2">
    <location>
        <begin position="1"/>
        <end position="24"/>
    </location>
</feature>
<evidence type="ECO:0000256" key="1">
    <source>
        <dbReference type="ARBA" id="ARBA00022729"/>
    </source>
</evidence>
<dbReference type="PANTHER" id="PTHR47976:SF108">
    <property type="entry name" value="G-TYPE LECTIN S-RECEPTOR-LIKE SERINE_THREONINE-PROTEIN KINASE LECRK1"/>
    <property type="match status" value="1"/>
</dbReference>
<dbReference type="CDD" id="cd00028">
    <property type="entry name" value="B_lectin"/>
    <property type="match status" value="1"/>
</dbReference>
<dbReference type="SMART" id="SM00108">
    <property type="entry name" value="B_lectin"/>
    <property type="match status" value="1"/>
</dbReference>
<organism evidence="4 5">
    <name type="scientific">Zingiber officinale</name>
    <name type="common">Ginger</name>
    <name type="synonym">Amomum zingiber</name>
    <dbReference type="NCBI Taxonomy" id="94328"/>
    <lineage>
        <taxon>Eukaryota</taxon>
        <taxon>Viridiplantae</taxon>
        <taxon>Streptophyta</taxon>
        <taxon>Embryophyta</taxon>
        <taxon>Tracheophyta</taxon>
        <taxon>Spermatophyta</taxon>
        <taxon>Magnoliopsida</taxon>
        <taxon>Liliopsida</taxon>
        <taxon>Zingiberales</taxon>
        <taxon>Zingiberaceae</taxon>
        <taxon>Zingiber</taxon>
    </lineage>
</organism>
<evidence type="ECO:0000313" key="4">
    <source>
        <dbReference type="EMBL" id="KAG6490331.1"/>
    </source>
</evidence>
<comment type="caution">
    <text evidence="4">The sequence shown here is derived from an EMBL/GenBank/DDBJ whole genome shotgun (WGS) entry which is preliminary data.</text>
</comment>
<proteinExistence type="predicted"/>
<dbReference type="InterPro" id="IPR051343">
    <property type="entry name" value="G-type_lectin_kinases/EP1-like"/>
</dbReference>
<dbReference type="Pfam" id="PF01453">
    <property type="entry name" value="B_lectin"/>
    <property type="match status" value="1"/>
</dbReference>
<evidence type="ECO:0000313" key="5">
    <source>
        <dbReference type="Proteomes" id="UP000734854"/>
    </source>
</evidence>
<feature type="chain" id="PRO_5035264342" description="Bulb-type lectin domain-containing protein" evidence="2">
    <location>
        <begin position="25"/>
        <end position="456"/>
    </location>
</feature>
<protein>
    <recommendedName>
        <fullName evidence="3">Bulb-type lectin domain-containing protein</fullName>
    </recommendedName>
</protein>
<name>A0A8J5FTT1_ZINOF</name>
<dbReference type="CDD" id="cd01098">
    <property type="entry name" value="PAN_AP_plant"/>
    <property type="match status" value="1"/>
</dbReference>
<keyword evidence="1 2" id="KW-0732">Signal</keyword>
<dbReference type="AlphaFoldDB" id="A0A8J5FTT1"/>
<feature type="domain" description="Bulb-type lectin" evidence="3">
    <location>
        <begin position="21"/>
        <end position="153"/>
    </location>
</feature>